<name>A0ABD3NU15_9STRA</name>
<organism evidence="2 3">
    <name type="scientific">Cyclotella atomus</name>
    <dbReference type="NCBI Taxonomy" id="382360"/>
    <lineage>
        <taxon>Eukaryota</taxon>
        <taxon>Sar</taxon>
        <taxon>Stramenopiles</taxon>
        <taxon>Ochrophyta</taxon>
        <taxon>Bacillariophyta</taxon>
        <taxon>Coscinodiscophyceae</taxon>
        <taxon>Thalassiosirophycidae</taxon>
        <taxon>Stephanodiscales</taxon>
        <taxon>Stephanodiscaceae</taxon>
        <taxon>Cyclotella</taxon>
    </lineage>
</organism>
<dbReference type="AlphaFoldDB" id="A0ABD3NU15"/>
<gene>
    <name evidence="2" type="ORF">ACHAWO_011214</name>
</gene>
<evidence type="ECO:0000313" key="2">
    <source>
        <dbReference type="EMBL" id="KAL3779379.1"/>
    </source>
</evidence>
<dbReference type="Proteomes" id="UP001530400">
    <property type="component" value="Unassembled WGS sequence"/>
</dbReference>
<reference evidence="2 3" key="1">
    <citation type="submission" date="2024-10" db="EMBL/GenBank/DDBJ databases">
        <title>Updated reference genomes for cyclostephanoid diatoms.</title>
        <authorList>
            <person name="Roberts W.R."/>
            <person name="Alverson A.J."/>
        </authorList>
    </citation>
    <scope>NUCLEOTIDE SEQUENCE [LARGE SCALE GENOMIC DNA]</scope>
    <source>
        <strain evidence="2 3">AJA010-31</strain>
    </source>
</reference>
<accession>A0ABD3NU15</accession>
<comment type="caution">
    <text evidence="2">The sequence shown here is derived from an EMBL/GenBank/DDBJ whole genome shotgun (WGS) entry which is preliminary data.</text>
</comment>
<protein>
    <submittedName>
        <fullName evidence="2">Uncharacterized protein</fullName>
    </submittedName>
</protein>
<evidence type="ECO:0000256" key="1">
    <source>
        <dbReference type="SAM" id="MobiDB-lite"/>
    </source>
</evidence>
<evidence type="ECO:0000313" key="3">
    <source>
        <dbReference type="Proteomes" id="UP001530400"/>
    </source>
</evidence>
<sequence>MPHLVYQGASAKRHHVTPSRRGQHSCLYPRETAKSGSDVQSYVSDGNTRRKTRSSDGRRKMLLKALITKIPTCPTFSICSMPNEELFSTRGISHDWRRANDGDVSSCLRWSIAEILERRVKSDTQDKSQIGVTQLRQTSQRSIHKPDMASDPPEMRLSVFRVNFKPTTIAIHGKTP</sequence>
<proteinExistence type="predicted"/>
<feature type="region of interest" description="Disordered" evidence="1">
    <location>
        <begin position="1"/>
        <end position="24"/>
    </location>
</feature>
<dbReference type="EMBL" id="JALLPJ020000936">
    <property type="protein sequence ID" value="KAL3779379.1"/>
    <property type="molecule type" value="Genomic_DNA"/>
</dbReference>
<feature type="compositionally biased region" description="Basic residues" evidence="1">
    <location>
        <begin position="11"/>
        <end position="23"/>
    </location>
</feature>
<feature type="region of interest" description="Disordered" evidence="1">
    <location>
        <begin position="37"/>
        <end position="56"/>
    </location>
</feature>
<keyword evidence="3" id="KW-1185">Reference proteome</keyword>
<feature type="compositionally biased region" description="Polar residues" evidence="1">
    <location>
        <begin position="37"/>
        <end position="46"/>
    </location>
</feature>